<dbReference type="STRING" id="1072389.K1WRF5"/>
<protein>
    <submittedName>
        <fullName evidence="3">TPR domain protein</fullName>
    </submittedName>
</protein>
<feature type="domain" description="SET" evidence="2">
    <location>
        <begin position="402"/>
        <end position="540"/>
    </location>
</feature>
<dbReference type="Proteomes" id="UP000006753">
    <property type="component" value="Unassembled WGS sequence"/>
</dbReference>
<feature type="region of interest" description="Disordered" evidence="1">
    <location>
        <begin position="1"/>
        <end position="99"/>
    </location>
</feature>
<proteinExistence type="predicted"/>
<feature type="compositionally biased region" description="Polar residues" evidence="1">
    <location>
        <begin position="359"/>
        <end position="368"/>
    </location>
</feature>
<feature type="region of interest" description="Disordered" evidence="1">
    <location>
        <begin position="310"/>
        <end position="373"/>
    </location>
</feature>
<feature type="compositionally biased region" description="Acidic residues" evidence="1">
    <location>
        <begin position="144"/>
        <end position="158"/>
    </location>
</feature>
<name>K1WRF5_MARBU</name>
<dbReference type="eggNOG" id="KOG2084">
    <property type="taxonomic scope" value="Eukaryota"/>
</dbReference>
<feature type="compositionally biased region" description="Acidic residues" evidence="1">
    <location>
        <begin position="85"/>
        <end position="96"/>
    </location>
</feature>
<evidence type="ECO:0000313" key="3">
    <source>
        <dbReference type="EMBL" id="EKD20220.1"/>
    </source>
</evidence>
<dbReference type="InterPro" id="IPR053185">
    <property type="entry name" value="SET_domain_protein"/>
</dbReference>
<dbReference type="CDD" id="cd20071">
    <property type="entry name" value="SET_SMYD"/>
    <property type="match status" value="1"/>
</dbReference>
<keyword evidence="4" id="KW-1185">Reference proteome</keyword>
<evidence type="ECO:0000313" key="4">
    <source>
        <dbReference type="Proteomes" id="UP000006753"/>
    </source>
</evidence>
<dbReference type="InterPro" id="IPR001214">
    <property type="entry name" value="SET_dom"/>
</dbReference>
<dbReference type="InterPro" id="IPR046341">
    <property type="entry name" value="SET_dom_sf"/>
</dbReference>
<dbReference type="OrthoDB" id="265717at2759"/>
<dbReference type="Gene3D" id="2.170.270.10">
    <property type="entry name" value="SET domain"/>
    <property type="match status" value="1"/>
</dbReference>
<organism evidence="3 4">
    <name type="scientific">Marssonina brunnea f. sp. multigermtubi (strain MB_m1)</name>
    <name type="common">Marssonina leaf spot fungus</name>
    <dbReference type="NCBI Taxonomy" id="1072389"/>
    <lineage>
        <taxon>Eukaryota</taxon>
        <taxon>Fungi</taxon>
        <taxon>Dikarya</taxon>
        <taxon>Ascomycota</taxon>
        <taxon>Pezizomycotina</taxon>
        <taxon>Leotiomycetes</taxon>
        <taxon>Helotiales</taxon>
        <taxon>Drepanopezizaceae</taxon>
        <taxon>Drepanopeziza</taxon>
    </lineage>
</organism>
<dbReference type="SMART" id="SM00317">
    <property type="entry name" value="SET"/>
    <property type="match status" value="1"/>
</dbReference>
<gene>
    <name evidence="3" type="ORF">MBM_02172</name>
</gene>
<feature type="region of interest" description="Disordered" evidence="1">
    <location>
        <begin position="275"/>
        <end position="294"/>
    </location>
</feature>
<dbReference type="SUPFAM" id="SSF82199">
    <property type="entry name" value="SET domain"/>
    <property type="match status" value="1"/>
</dbReference>
<dbReference type="AlphaFoldDB" id="K1WRF5"/>
<feature type="compositionally biased region" description="Basic and acidic residues" evidence="1">
    <location>
        <begin position="26"/>
        <end position="40"/>
    </location>
</feature>
<evidence type="ECO:0000256" key="1">
    <source>
        <dbReference type="SAM" id="MobiDB-lite"/>
    </source>
</evidence>
<feature type="region of interest" description="Disordered" evidence="1">
    <location>
        <begin position="134"/>
        <end position="158"/>
    </location>
</feature>
<reference evidence="3 4" key="1">
    <citation type="journal article" date="2012" name="BMC Genomics">
        <title>Sequencing the genome of Marssonina brunnea reveals fungus-poplar co-evolution.</title>
        <authorList>
            <person name="Zhu S."/>
            <person name="Cao Y.-Z."/>
            <person name="Jiang C."/>
            <person name="Tan B.-Y."/>
            <person name="Wang Z."/>
            <person name="Feng S."/>
            <person name="Zhang L."/>
            <person name="Su X.-H."/>
            <person name="Brejova B."/>
            <person name="Vinar T."/>
            <person name="Xu M."/>
            <person name="Wang M.-X."/>
            <person name="Zhang S.-G."/>
            <person name="Huang M.-R."/>
            <person name="Wu R."/>
            <person name="Zhou Y."/>
        </authorList>
    </citation>
    <scope>NUCLEOTIDE SEQUENCE [LARGE SCALE GENOMIC DNA]</scope>
    <source>
        <strain evidence="3 4">MB_m1</strain>
    </source>
</reference>
<feature type="compositionally biased region" description="Basic and acidic residues" evidence="1">
    <location>
        <begin position="106"/>
        <end position="120"/>
    </location>
</feature>
<dbReference type="PANTHER" id="PTHR47332">
    <property type="entry name" value="SET DOMAIN-CONTAINING PROTEIN 5"/>
    <property type="match status" value="1"/>
</dbReference>
<accession>K1WRF5</accession>
<dbReference type="PROSITE" id="PS50280">
    <property type="entry name" value="SET"/>
    <property type="match status" value="1"/>
</dbReference>
<feature type="region of interest" description="Disordered" evidence="1">
    <location>
        <begin position="105"/>
        <end position="124"/>
    </location>
</feature>
<dbReference type="PANTHER" id="PTHR47332:SF4">
    <property type="entry name" value="SET DOMAIN-CONTAINING PROTEIN 5"/>
    <property type="match status" value="1"/>
</dbReference>
<dbReference type="Pfam" id="PF00856">
    <property type="entry name" value="SET"/>
    <property type="match status" value="1"/>
</dbReference>
<dbReference type="InParanoid" id="K1WRF5"/>
<dbReference type="EMBL" id="JH921430">
    <property type="protein sequence ID" value="EKD20220.1"/>
    <property type="molecule type" value="Genomic_DNA"/>
</dbReference>
<sequence>MTVVGRGQKASRAFPNRREKQRNKCRKAEARTRLEEEVHRSSNSNARGLTMERKQRAGNAGMGKLEMEDGDERLKGRRAGTQTQGEEDWANDDEALGDAANALASEKVRDSRTPDPEAKSSCDTTVTGPMIIQEPIIASRSDQDAEEEEEEDEPTEMPDLELVNTEKKTEIIPHQDASDRSRAKLLASPQPSSKVHLVASRIQAVRATSGIILEEGPIFKASPRGSKLASAALFAHLSPPQKASFLALHGERVSYFLQNREEESLITDITGRESNGSDLAVAQSGDGGSDGYASELASGLDHDCKLNASRGLTSGSHIDDDVLEGEESESKREREIGAQGIRSNSGAEVGVSGPAGGQETDSSRNIGKTHSHYPDYIDKVDEIQQADPHPDTLALAPLPAGLQFEIRPSSPGRGLGAFALANVASGTEILVEQAAIPPSEYAWILDEAYFAALSPDRKQRLLALLPQPTTTPPCGDSDMARIMEASGFECNDGFAVYEVAARFNHDCRPNVRRGFTKENCIAFVTAREITRGEELTISYLNMAGMSVARRKELTRWWGFECKCDACVNKVTISRAEISAAYLGDDYRCRGLVVGKLTERELQARADVEAWWEDVHGSIEVAFAPYYHTLNVNKRRKGRFETTSQRAVMVEELAQEVLRAIKEKNQFRLDDTIIDAKLLDIAHWVDLNLENYVKELKLPKALRNLKVRIE</sequence>
<evidence type="ECO:0000259" key="2">
    <source>
        <dbReference type="PROSITE" id="PS50280"/>
    </source>
</evidence>
<dbReference type="KEGG" id="mbe:MBM_02172"/>
<dbReference type="HOGENOM" id="CLU_389350_0_0_1"/>